<evidence type="ECO:0000313" key="3">
    <source>
        <dbReference type="Proteomes" id="UP000831113"/>
    </source>
</evidence>
<keyword evidence="2" id="KW-0614">Plasmid</keyword>
<dbReference type="RefSeq" id="WP_243803397.1">
    <property type="nucleotide sequence ID" value="NZ_CP094672.1"/>
</dbReference>
<dbReference type="SUPFAM" id="SSF55486">
    <property type="entry name" value="Metalloproteases ('zincins'), catalytic domain"/>
    <property type="match status" value="1"/>
</dbReference>
<gene>
    <name evidence="2" type="ORF">MTX78_24190</name>
</gene>
<sequence length="411" mass="45966">MGATPNTVVGAHPSSSALPQVQVHLQVDPITHAFSCRYRFALSAADTTTQVLLHLNRAFTLHRVRSPHAVQQRVTIVPYASDTVRRLQIRYASRSPRARWIELTYAGTMTKGEFTDHVTVFSGHSNWLPFRPYGEYELVQYELTVQVPPDYQVRSTVPAHRPRPGQWVFRGTTSAIEPTALIARQFYQTVSTTASPITLVKTGVAFTRVDTLLLHQTEAVVAYYNRTIGREAPIKQFTIFLPGTNNAAYGLLADATVITYSTFDVTDKRDALIVAHEISHKWWAYGSFHDENGWLSEAFATYSSLLYIQAQGDEAGYQAELARLAETAAGAPPLWGFNRYKHPFPMYRRVIYNKGTGILAALHRRVGTETFLKIMAQTAAQKTSTTLGFLATVDQIAGSETNGWLLQELKR</sequence>
<proteinExistence type="predicted"/>
<name>A0ABY4D5C0_9BACT</name>
<dbReference type="Gene3D" id="1.10.390.10">
    <property type="entry name" value="Neutral Protease Domain 2"/>
    <property type="match status" value="1"/>
</dbReference>
<dbReference type="Proteomes" id="UP000831113">
    <property type="component" value="Plasmid unnamed3"/>
</dbReference>
<evidence type="ECO:0000259" key="1">
    <source>
        <dbReference type="Pfam" id="PF01433"/>
    </source>
</evidence>
<feature type="domain" description="Peptidase M1 membrane alanine aminopeptidase" evidence="1">
    <location>
        <begin position="267"/>
        <end position="377"/>
    </location>
</feature>
<keyword evidence="3" id="KW-1185">Reference proteome</keyword>
<dbReference type="Pfam" id="PF01433">
    <property type="entry name" value="Peptidase_M1"/>
    <property type="match status" value="1"/>
</dbReference>
<accession>A0ABY4D5C0</accession>
<protein>
    <recommendedName>
        <fullName evidence="1">Peptidase M1 membrane alanine aminopeptidase domain-containing protein</fullName>
    </recommendedName>
</protein>
<dbReference type="InterPro" id="IPR014782">
    <property type="entry name" value="Peptidase_M1_dom"/>
</dbReference>
<geneLocation type="plasmid" evidence="2 3">
    <name>unnamed3</name>
</geneLocation>
<dbReference type="InterPro" id="IPR027268">
    <property type="entry name" value="Peptidase_M4/M1_CTD_sf"/>
</dbReference>
<evidence type="ECO:0000313" key="2">
    <source>
        <dbReference type="EMBL" id="UOG77533.1"/>
    </source>
</evidence>
<reference evidence="2 3" key="1">
    <citation type="submission" date="2022-03" db="EMBL/GenBank/DDBJ databases">
        <title>Hymenobactersp. isolated from the air.</title>
        <authorList>
            <person name="Won M."/>
            <person name="Kwon S.-W."/>
        </authorList>
    </citation>
    <scope>NUCLEOTIDE SEQUENCE [LARGE SCALE GENOMIC DNA]</scope>
    <source>
        <strain evidence="2 3">KACC 21982</strain>
        <plasmid evidence="2 3">unnamed3</plasmid>
    </source>
</reference>
<dbReference type="EMBL" id="CP094672">
    <property type="protein sequence ID" value="UOG77533.1"/>
    <property type="molecule type" value="Genomic_DNA"/>
</dbReference>
<organism evidence="2 3">
    <name type="scientific">Hymenobacter tibetensis</name>
    <dbReference type="NCBI Taxonomy" id="497967"/>
    <lineage>
        <taxon>Bacteria</taxon>
        <taxon>Pseudomonadati</taxon>
        <taxon>Bacteroidota</taxon>
        <taxon>Cytophagia</taxon>
        <taxon>Cytophagales</taxon>
        <taxon>Hymenobacteraceae</taxon>
        <taxon>Hymenobacter</taxon>
    </lineage>
</organism>